<keyword evidence="6" id="KW-1185">Reference proteome</keyword>
<dbReference type="GO" id="GO:0016020">
    <property type="term" value="C:membrane"/>
    <property type="evidence" value="ECO:0007669"/>
    <property type="project" value="InterPro"/>
</dbReference>
<keyword evidence="3" id="KW-0812">Transmembrane</keyword>
<evidence type="ECO:0000313" key="5">
    <source>
        <dbReference type="EMBL" id="GJJ12949.1"/>
    </source>
</evidence>
<dbReference type="PROSITE" id="PS00417">
    <property type="entry name" value="SYNAPTOBREVIN"/>
    <property type="match status" value="1"/>
</dbReference>
<evidence type="ECO:0000259" key="4">
    <source>
        <dbReference type="PROSITE" id="PS50892"/>
    </source>
</evidence>
<keyword evidence="5" id="KW-0675">Receptor</keyword>
<feature type="domain" description="V-SNARE coiled-coil homology" evidence="4">
    <location>
        <begin position="32"/>
        <end position="89"/>
    </location>
</feature>
<feature type="transmembrane region" description="Helical" evidence="3">
    <location>
        <begin position="95"/>
        <end position="113"/>
    </location>
</feature>
<proteinExistence type="predicted"/>
<gene>
    <name evidence="5" type="primary">SYB1</name>
    <name evidence="5" type="ORF">Clacol_007196</name>
</gene>
<feature type="region of interest" description="Disordered" evidence="2">
    <location>
        <begin position="1"/>
        <end position="34"/>
    </location>
</feature>
<evidence type="ECO:0000313" key="6">
    <source>
        <dbReference type="Proteomes" id="UP001050691"/>
    </source>
</evidence>
<feature type="compositionally biased region" description="Low complexity" evidence="2">
    <location>
        <begin position="15"/>
        <end position="29"/>
    </location>
</feature>
<dbReference type="GO" id="GO:0016192">
    <property type="term" value="P:vesicle-mediated transport"/>
    <property type="evidence" value="ECO:0007669"/>
    <property type="project" value="InterPro"/>
</dbReference>
<sequence>MRQHRRSEPYDPYVPRGGSSSGEPSRPAGNAKTAAIQAQIDSTVDIMRENITKVAERGERLDVLQDKTDNLAVSAQGFRRGANKNMWWKDMKMRIIIGVGIAILLVIIIVPIVKATK</sequence>
<dbReference type="Gene3D" id="1.20.5.110">
    <property type="match status" value="1"/>
</dbReference>
<keyword evidence="3" id="KW-1133">Transmembrane helix</keyword>
<dbReference type="CDD" id="cd15874">
    <property type="entry name" value="R-SNARE_Snc1"/>
    <property type="match status" value="1"/>
</dbReference>
<dbReference type="InterPro" id="IPR001388">
    <property type="entry name" value="Synaptobrevin-like"/>
</dbReference>
<dbReference type="PIRSF" id="PIRSF005409">
    <property type="entry name" value="Synaptobrevin_euk"/>
    <property type="match status" value="1"/>
</dbReference>
<dbReference type="PANTHER" id="PTHR45701">
    <property type="entry name" value="SYNAPTOBREVIN FAMILY MEMBER"/>
    <property type="match status" value="1"/>
</dbReference>
<dbReference type="EMBL" id="BPWL01000008">
    <property type="protein sequence ID" value="GJJ12949.1"/>
    <property type="molecule type" value="Genomic_DNA"/>
</dbReference>
<dbReference type="Proteomes" id="UP001050691">
    <property type="component" value="Unassembled WGS sequence"/>
</dbReference>
<dbReference type="InterPro" id="IPR016444">
    <property type="entry name" value="Synaptobrevin/VAMP"/>
</dbReference>
<dbReference type="PRINTS" id="PR00219">
    <property type="entry name" value="SYNAPTOBREVN"/>
</dbReference>
<dbReference type="SUPFAM" id="SSF58038">
    <property type="entry name" value="SNARE fusion complex"/>
    <property type="match status" value="1"/>
</dbReference>
<evidence type="ECO:0000256" key="1">
    <source>
        <dbReference type="PROSITE-ProRule" id="PRU00290"/>
    </source>
</evidence>
<keyword evidence="3" id="KW-0472">Membrane</keyword>
<evidence type="ECO:0000256" key="3">
    <source>
        <dbReference type="SAM" id="Phobius"/>
    </source>
</evidence>
<comment type="caution">
    <text evidence="5">The sequence shown here is derived from an EMBL/GenBank/DDBJ whole genome shotgun (WGS) entry which is preliminary data.</text>
</comment>
<dbReference type="InterPro" id="IPR042855">
    <property type="entry name" value="V_SNARE_CC"/>
</dbReference>
<accession>A0AAV5AII7</accession>
<evidence type="ECO:0000256" key="2">
    <source>
        <dbReference type="SAM" id="MobiDB-lite"/>
    </source>
</evidence>
<dbReference type="PROSITE" id="PS50892">
    <property type="entry name" value="V_SNARE"/>
    <property type="match status" value="1"/>
</dbReference>
<dbReference type="Pfam" id="PF00957">
    <property type="entry name" value="Synaptobrevin"/>
    <property type="match status" value="1"/>
</dbReference>
<keyword evidence="1" id="KW-0175">Coiled coil</keyword>
<reference evidence="5" key="1">
    <citation type="submission" date="2021-10" db="EMBL/GenBank/DDBJ databases">
        <title>De novo Genome Assembly of Clathrus columnatus (Basidiomycota, Fungi) Using Illumina and Nanopore Sequence Data.</title>
        <authorList>
            <person name="Ogiso-Tanaka E."/>
            <person name="Itagaki H."/>
            <person name="Hosoya T."/>
            <person name="Hosaka K."/>
        </authorList>
    </citation>
    <scope>NUCLEOTIDE SEQUENCE</scope>
    <source>
        <strain evidence="5">MO-923</strain>
    </source>
</reference>
<dbReference type="AlphaFoldDB" id="A0AAV5AII7"/>
<name>A0AAV5AII7_9AGAM</name>
<protein>
    <submittedName>
        <fullName evidence="5">SNAP receptor, synaptobrevin</fullName>
    </submittedName>
</protein>
<organism evidence="5 6">
    <name type="scientific">Clathrus columnatus</name>
    <dbReference type="NCBI Taxonomy" id="1419009"/>
    <lineage>
        <taxon>Eukaryota</taxon>
        <taxon>Fungi</taxon>
        <taxon>Dikarya</taxon>
        <taxon>Basidiomycota</taxon>
        <taxon>Agaricomycotina</taxon>
        <taxon>Agaricomycetes</taxon>
        <taxon>Phallomycetidae</taxon>
        <taxon>Phallales</taxon>
        <taxon>Clathraceae</taxon>
        <taxon>Clathrus</taxon>
    </lineage>
</organism>